<evidence type="ECO:0000313" key="7">
    <source>
        <dbReference type="Proteomes" id="UP001501195"/>
    </source>
</evidence>
<dbReference type="InterPro" id="IPR009081">
    <property type="entry name" value="PP-bd_ACP"/>
</dbReference>
<dbReference type="InterPro" id="IPR001242">
    <property type="entry name" value="Condensation_dom"/>
</dbReference>
<keyword evidence="3" id="KW-0597">Phosphoprotein</keyword>
<dbReference type="InterPro" id="IPR045851">
    <property type="entry name" value="AMP-bd_C_sf"/>
</dbReference>
<dbReference type="InterPro" id="IPR001031">
    <property type="entry name" value="Thioesterase"/>
</dbReference>
<dbReference type="Gene3D" id="3.40.50.980">
    <property type="match status" value="2"/>
</dbReference>
<dbReference type="InterPro" id="IPR020845">
    <property type="entry name" value="AMP-binding_CS"/>
</dbReference>
<keyword evidence="7" id="KW-1185">Reference proteome</keyword>
<dbReference type="InterPro" id="IPR000873">
    <property type="entry name" value="AMP-dep_synth/lig_dom"/>
</dbReference>
<dbReference type="PANTHER" id="PTHR45527">
    <property type="entry name" value="NONRIBOSOMAL PEPTIDE SYNTHETASE"/>
    <property type="match status" value="1"/>
</dbReference>
<dbReference type="Gene3D" id="3.30.300.30">
    <property type="match status" value="1"/>
</dbReference>
<dbReference type="PROSITE" id="PS50075">
    <property type="entry name" value="CARRIER"/>
    <property type="match status" value="1"/>
</dbReference>
<dbReference type="InterPro" id="IPR029058">
    <property type="entry name" value="AB_hydrolase_fold"/>
</dbReference>
<dbReference type="PANTHER" id="PTHR45527:SF1">
    <property type="entry name" value="FATTY ACID SYNTHASE"/>
    <property type="match status" value="1"/>
</dbReference>
<dbReference type="Gene3D" id="3.30.559.30">
    <property type="entry name" value="Nonribosomal peptide synthetase, condensation domain"/>
    <property type="match status" value="1"/>
</dbReference>
<dbReference type="InterPro" id="IPR006162">
    <property type="entry name" value="Ppantetheine_attach_site"/>
</dbReference>
<dbReference type="NCBIfam" id="TIGR01733">
    <property type="entry name" value="AA-adenyl-dom"/>
    <property type="match status" value="1"/>
</dbReference>
<dbReference type="Pfam" id="PF00501">
    <property type="entry name" value="AMP-binding"/>
    <property type="match status" value="1"/>
</dbReference>
<accession>A0ABP9I4N0</accession>
<dbReference type="SUPFAM" id="SSF52777">
    <property type="entry name" value="CoA-dependent acyltransferases"/>
    <property type="match status" value="2"/>
</dbReference>
<evidence type="ECO:0000313" key="6">
    <source>
        <dbReference type="EMBL" id="GAA4988213.1"/>
    </source>
</evidence>
<dbReference type="Gene3D" id="3.30.559.10">
    <property type="entry name" value="Chloramphenicol acetyltransferase-like domain"/>
    <property type="match status" value="1"/>
</dbReference>
<dbReference type="InterPro" id="IPR010071">
    <property type="entry name" value="AA_adenyl_dom"/>
</dbReference>
<organism evidence="6 7">
    <name type="scientific">Kineococcus glutinatus</name>
    <dbReference type="NCBI Taxonomy" id="1070872"/>
    <lineage>
        <taxon>Bacteria</taxon>
        <taxon>Bacillati</taxon>
        <taxon>Actinomycetota</taxon>
        <taxon>Actinomycetes</taxon>
        <taxon>Kineosporiales</taxon>
        <taxon>Kineosporiaceae</taxon>
        <taxon>Kineococcus</taxon>
    </lineage>
</organism>
<evidence type="ECO:0000256" key="1">
    <source>
        <dbReference type="ARBA" id="ARBA00001957"/>
    </source>
</evidence>
<name>A0ABP9I4N0_9ACTN</name>
<dbReference type="PROSITE" id="PS00455">
    <property type="entry name" value="AMP_BINDING"/>
    <property type="match status" value="1"/>
</dbReference>
<feature type="region of interest" description="Disordered" evidence="4">
    <location>
        <begin position="978"/>
        <end position="998"/>
    </location>
</feature>
<dbReference type="SUPFAM" id="SSF47336">
    <property type="entry name" value="ACP-like"/>
    <property type="match status" value="1"/>
</dbReference>
<dbReference type="InterPro" id="IPR023213">
    <property type="entry name" value="CAT-like_dom_sf"/>
</dbReference>
<evidence type="ECO:0000256" key="3">
    <source>
        <dbReference type="ARBA" id="ARBA00022553"/>
    </source>
</evidence>
<dbReference type="CDD" id="cd05930">
    <property type="entry name" value="A_NRPS"/>
    <property type="match status" value="1"/>
</dbReference>
<dbReference type="Gene3D" id="2.30.38.10">
    <property type="entry name" value="Luciferase, Domain 3"/>
    <property type="match status" value="1"/>
</dbReference>
<feature type="domain" description="Carrier" evidence="5">
    <location>
        <begin position="993"/>
        <end position="1068"/>
    </location>
</feature>
<dbReference type="Pfam" id="PF00550">
    <property type="entry name" value="PP-binding"/>
    <property type="match status" value="1"/>
</dbReference>
<dbReference type="PROSITE" id="PS00012">
    <property type="entry name" value="PHOSPHOPANTETHEINE"/>
    <property type="match status" value="1"/>
</dbReference>
<gene>
    <name evidence="6" type="ORF">GCM10023225_27430</name>
</gene>
<proteinExistence type="predicted"/>
<dbReference type="InterPro" id="IPR025110">
    <property type="entry name" value="AMP-bd_C"/>
</dbReference>
<dbReference type="SMART" id="SM00823">
    <property type="entry name" value="PKS_PP"/>
    <property type="match status" value="1"/>
</dbReference>
<comment type="cofactor">
    <cofactor evidence="1">
        <name>pantetheine 4'-phosphate</name>
        <dbReference type="ChEBI" id="CHEBI:47942"/>
    </cofactor>
</comment>
<dbReference type="EMBL" id="BAABIL010000456">
    <property type="protein sequence ID" value="GAA4988213.1"/>
    <property type="molecule type" value="Genomic_DNA"/>
</dbReference>
<dbReference type="Gene3D" id="3.40.50.1820">
    <property type="entry name" value="alpha/beta hydrolase"/>
    <property type="match status" value="1"/>
</dbReference>
<sequence>MSTQQDDQPSAIEDVWPLAPLQEGLLFHALADEAALDVYTMQSTYEFSGGPGGEPDATALRRSCEALLRRHAALRAGFAHRGMPEPVQFIPRRVALPWREVDLRDQPPAERAARLERIQVEERQRRFEVDRPPLIRFVLVHLAPGSAALVVTNHHLLVDGWSDALVVTDLLRTYRAGGDDSALPVPRPFRDYLAWLAAQDAQASAAAWSAALAGLEEGTLVAPADPERATIMPEVVEVDLPAGLGERIAEFARSLGVTVNSVFCATWALTLRSLLGRDDVVFGSTVSGRPAEIEDVDTMVGLFLNTVPVRLTVRPGERVGDLLRRFHAEQGDLIPHHATSLARIQRGAGVGQLFDTLYVLRNTPEEDELLDELSAATGLVGLEGGDATHYPLTFVVHPGEPYRFMLSHRADLVPAAQAQELLARAQRLLAQLVADPQRHVARLEPLDAAELDALAAAGAGAVGPVPARSVEELFEDTAARVPDRLALVAGPVGGVREELTFAQLEARANRLARALVARGAGPETLVALGVPRRADLVVALLAVLKAGAAYVPLDPGHPRERIAEVLAGTGALLTVATADSLAWLPVGTPVLLLGEEAVEAELAALPAHPLGAAERGGHHPDALAYVIHTSGSTGRPKGVAVPHRGLVNMLVNHRAEIFSPVVARAGRVLRIAHTVSFAFDMSWEELLWLVEGHEVHLLDEELRRDSAAMAAYCAEQRVDVVNVTPSVCAALLADGLLDTGPDGTRHRPCLVLLGGEAVGPREWDALREADGVLGYNLYGPTEYTINTLGGGTDDSATPTVGGPIRNTRVHVLDSGLRPVAAGTPGELYVSGAGLARGYLGRPDLTAERFVADPFGAPGSLMYRTGDLVRRRPDGQLDFLGRTDDQVKVRGFRVEPGEVQALLAAHPQVAQAAVVARPDRRGVQRLVGYVVPAGTSDAGPLDLAALRRELAATTPDHLVPAVLVALDALPLTVNGKLDRRALPEPAEPQTSGRGPRDERERAVCEAFAEVLGLDAVGVDDDFFALGGHSLLTMRLVGLLRARLAEPVSVGAVVTAPTPAALSEKLRRSAADDACGELLPLRAASSTTGSLPPLFAVHPAAGLAWSFAGLLPYLEPGRPLYGLQSPRLSGPDGVPGTLADLARRYVAHVRSVQPHGPYSLLGWSFGGHVAHEMAAQLEEAGERVELLAVLDAEPADPAGAPGAGPGGEDGPAADLEQEALRFLLATSLAEAPEWLEPPYRRADVTEFLADSGGVWADLGAGRLDAVVDTYVHSAALMSAHLLRRGHRPVAADLLLFSAVAGRDAAARDGRRRWEPYAGHVEQHDVNSTHDDLTGPAALSEIGPLLAAALRRVPV</sequence>
<protein>
    <recommendedName>
        <fullName evidence="5">Carrier domain-containing protein</fullName>
    </recommendedName>
</protein>
<evidence type="ECO:0000256" key="4">
    <source>
        <dbReference type="SAM" id="MobiDB-lite"/>
    </source>
</evidence>
<dbReference type="Proteomes" id="UP001501195">
    <property type="component" value="Unassembled WGS sequence"/>
</dbReference>
<dbReference type="SUPFAM" id="SSF56801">
    <property type="entry name" value="Acetyl-CoA synthetase-like"/>
    <property type="match status" value="1"/>
</dbReference>
<dbReference type="RefSeq" id="WP_345713204.1">
    <property type="nucleotide sequence ID" value="NZ_BAABIL010000456.1"/>
</dbReference>
<dbReference type="Pfam" id="PF00975">
    <property type="entry name" value="Thioesterase"/>
    <property type="match status" value="1"/>
</dbReference>
<dbReference type="InterPro" id="IPR020806">
    <property type="entry name" value="PKS_PP-bd"/>
</dbReference>
<dbReference type="Pfam" id="PF00668">
    <property type="entry name" value="Condensation"/>
    <property type="match status" value="1"/>
</dbReference>
<dbReference type="SUPFAM" id="SSF53474">
    <property type="entry name" value="alpha/beta-Hydrolases"/>
    <property type="match status" value="1"/>
</dbReference>
<comment type="caution">
    <text evidence="6">The sequence shown here is derived from an EMBL/GenBank/DDBJ whole genome shotgun (WGS) entry which is preliminary data.</text>
</comment>
<evidence type="ECO:0000259" key="5">
    <source>
        <dbReference type="PROSITE" id="PS50075"/>
    </source>
</evidence>
<reference evidence="7" key="1">
    <citation type="journal article" date="2019" name="Int. J. Syst. Evol. Microbiol.">
        <title>The Global Catalogue of Microorganisms (GCM) 10K type strain sequencing project: providing services to taxonomists for standard genome sequencing and annotation.</title>
        <authorList>
            <consortium name="The Broad Institute Genomics Platform"/>
            <consortium name="The Broad Institute Genome Sequencing Center for Infectious Disease"/>
            <person name="Wu L."/>
            <person name="Ma J."/>
        </authorList>
    </citation>
    <scope>NUCLEOTIDE SEQUENCE [LARGE SCALE GENOMIC DNA]</scope>
    <source>
        <strain evidence="7">JCM 18126</strain>
    </source>
</reference>
<dbReference type="InterPro" id="IPR036736">
    <property type="entry name" value="ACP-like_sf"/>
</dbReference>
<dbReference type="Pfam" id="PF13193">
    <property type="entry name" value="AMP-binding_C"/>
    <property type="match status" value="1"/>
</dbReference>
<evidence type="ECO:0000256" key="2">
    <source>
        <dbReference type="ARBA" id="ARBA00022450"/>
    </source>
</evidence>
<keyword evidence="2" id="KW-0596">Phosphopantetheine</keyword>